<feature type="compositionally biased region" description="Polar residues" evidence="1">
    <location>
        <begin position="89"/>
        <end position="108"/>
    </location>
</feature>
<dbReference type="PANTHER" id="PTHR33395">
    <property type="entry name" value="TRANSCRIPTASE, PUTATIVE-RELATED-RELATED"/>
    <property type="match status" value="1"/>
</dbReference>
<dbReference type="GO" id="GO:0061343">
    <property type="term" value="P:cell adhesion involved in heart morphogenesis"/>
    <property type="evidence" value="ECO:0007669"/>
    <property type="project" value="TreeGrafter"/>
</dbReference>
<dbReference type="SUPFAM" id="SSF56219">
    <property type="entry name" value="DNase I-like"/>
    <property type="match status" value="1"/>
</dbReference>
<dbReference type="Gene3D" id="3.30.40.10">
    <property type="entry name" value="Zinc/RING finger domain, C3HC4 (zinc finger)"/>
    <property type="match status" value="1"/>
</dbReference>
<dbReference type="InterPro" id="IPR013083">
    <property type="entry name" value="Znf_RING/FYVE/PHD"/>
</dbReference>
<feature type="domain" description="Endonuclease/exonuclease/phosphatase" evidence="2">
    <location>
        <begin position="220"/>
        <end position="328"/>
    </location>
</feature>
<protein>
    <recommendedName>
        <fullName evidence="2">Endonuclease/exonuclease/phosphatase domain-containing protein</fullName>
    </recommendedName>
</protein>
<dbReference type="PANTHER" id="PTHR33395:SF22">
    <property type="entry name" value="REVERSE TRANSCRIPTASE DOMAIN-CONTAINING PROTEIN"/>
    <property type="match status" value="1"/>
</dbReference>
<dbReference type="InterPro" id="IPR036691">
    <property type="entry name" value="Endo/exonu/phosph_ase_sf"/>
</dbReference>
<dbReference type="Proteomes" id="UP000005408">
    <property type="component" value="Unassembled WGS sequence"/>
</dbReference>
<evidence type="ECO:0000313" key="4">
    <source>
        <dbReference type="Proteomes" id="UP000005408"/>
    </source>
</evidence>
<dbReference type="GO" id="GO:0007508">
    <property type="term" value="P:larval heart development"/>
    <property type="evidence" value="ECO:0007669"/>
    <property type="project" value="TreeGrafter"/>
</dbReference>
<dbReference type="EnsemblMetazoa" id="G16679.1">
    <property type="protein sequence ID" value="G16679.1:cds"/>
    <property type="gene ID" value="G16679"/>
</dbReference>
<name>A0A8W8J393_MAGGI</name>
<proteinExistence type="predicted"/>
<evidence type="ECO:0000259" key="2">
    <source>
        <dbReference type="Pfam" id="PF14529"/>
    </source>
</evidence>
<dbReference type="InterPro" id="IPR011011">
    <property type="entry name" value="Znf_FYVE_PHD"/>
</dbReference>
<dbReference type="SUPFAM" id="SSF57903">
    <property type="entry name" value="FYVE/PHD zinc finger"/>
    <property type="match status" value="1"/>
</dbReference>
<dbReference type="Pfam" id="PF14529">
    <property type="entry name" value="Exo_endo_phos_2"/>
    <property type="match status" value="1"/>
</dbReference>
<dbReference type="GO" id="GO:0003824">
    <property type="term" value="F:catalytic activity"/>
    <property type="evidence" value="ECO:0007669"/>
    <property type="project" value="InterPro"/>
</dbReference>
<dbReference type="Gene3D" id="3.60.10.10">
    <property type="entry name" value="Endonuclease/exonuclease/phosphatase"/>
    <property type="match status" value="1"/>
</dbReference>
<keyword evidence="4" id="KW-1185">Reference proteome</keyword>
<reference evidence="3" key="1">
    <citation type="submission" date="2022-08" db="UniProtKB">
        <authorList>
            <consortium name="EnsemblMetazoa"/>
        </authorList>
    </citation>
    <scope>IDENTIFICATION</scope>
    <source>
        <strain evidence="3">05x7-T-G4-1.051#20</strain>
    </source>
</reference>
<sequence length="655" mass="74601">MCNQEVSWSHQGVCCDSCDAWFHASCQNINSTVYEALNNTNCSWVCFQSGMPNFSSGLFSFNYLETENTYAPLNQEDSESSMDLPSGPPQITSTPKKGNQKQGTSNKDNVNRGIKTLNINCRSICNKKGEFQTLIDTVSPDIVVGTESWLTPDIADSEVFPVDMGYTVFRRDRVTTRGGGVFILVRKQFTASRASELETDCELLWVKVVLHGCKALYVGAYYKPEEADEQSLVELNISLSKFAHKGEAIWLIGDFNMPKYDWVRNSIDASCRNTTLYEYFIELIQDNNLQQMVDFPTRGENTLDLYLTNRPTLVSKVAPLPGIGDHDIVYTEANIKPQVSKTKSRNVHLYKKADWDGFRHHIAQYKDHVLMNEPLYTNSENLWNEFKQKILEGVSTFVPSIRTRGKNKLPWIDIHIKRLIRKRDKLFYRQRRTKTPEDKQHYKNIKHLVQQQTRLSYDRYVNNILGILEDQVSDSETGPKQTYAPKKLFTFLKHAKRDSCGVSPLKEGGSLKSTPVEKANILNRQFQSVFSPKSPLSLSQLCDMKVSDHNSTPSPAKYASTSITYESSPSRIMMPDIQDIQCNKYATYPRLEKPTAKEGRCQTCTYVQDHSWPGSHPLGSTCPPVQWNRLPDSVVALPDVDHFKLEVGKLNHLRP</sequence>
<accession>A0A8W8J393</accession>
<dbReference type="AlphaFoldDB" id="A0A8W8J393"/>
<dbReference type="InterPro" id="IPR005135">
    <property type="entry name" value="Endo/exonuclease/phosphatase"/>
</dbReference>
<evidence type="ECO:0000313" key="3">
    <source>
        <dbReference type="EnsemblMetazoa" id="G16679.1:cds"/>
    </source>
</evidence>
<evidence type="ECO:0000256" key="1">
    <source>
        <dbReference type="SAM" id="MobiDB-lite"/>
    </source>
</evidence>
<organism evidence="3 4">
    <name type="scientific">Magallana gigas</name>
    <name type="common">Pacific oyster</name>
    <name type="synonym">Crassostrea gigas</name>
    <dbReference type="NCBI Taxonomy" id="29159"/>
    <lineage>
        <taxon>Eukaryota</taxon>
        <taxon>Metazoa</taxon>
        <taxon>Spiralia</taxon>
        <taxon>Lophotrochozoa</taxon>
        <taxon>Mollusca</taxon>
        <taxon>Bivalvia</taxon>
        <taxon>Autobranchia</taxon>
        <taxon>Pteriomorphia</taxon>
        <taxon>Ostreida</taxon>
        <taxon>Ostreoidea</taxon>
        <taxon>Ostreidae</taxon>
        <taxon>Magallana</taxon>
    </lineage>
</organism>
<feature type="region of interest" description="Disordered" evidence="1">
    <location>
        <begin position="75"/>
        <end position="111"/>
    </location>
</feature>
<dbReference type="GO" id="GO:0031012">
    <property type="term" value="C:extracellular matrix"/>
    <property type="evidence" value="ECO:0007669"/>
    <property type="project" value="TreeGrafter"/>
</dbReference>